<dbReference type="Pfam" id="PF12697">
    <property type="entry name" value="Abhydrolase_6"/>
    <property type="match status" value="1"/>
</dbReference>
<dbReference type="PANTHER" id="PTHR37017:SF11">
    <property type="entry name" value="ESTERASE_LIPASE_THIOESTERASE DOMAIN-CONTAINING PROTEIN"/>
    <property type="match status" value="1"/>
</dbReference>
<dbReference type="InterPro" id="IPR052897">
    <property type="entry name" value="Sec-Metab_Biosynth_Hydrolase"/>
</dbReference>
<dbReference type="KEGG" id="niy:FQ775_14260"/>
<organism evidence="2 3">
    <name type="scientific">Nitratireductor mangrovi</name>
    <dbReference type="NCBI Taxonomy" id="2599600"/>
    <lineage>
        <taxon>Bacteria</taxon>
        <taxon>Pseudomonadati</taxon>
        <taxon>Pseudomonadota</taxon>
        <taxon>Alphaproteobacteria</taxon>
        <taxon>Hyphomicrobiales</taxon>
        <taxon>Phyllobacteriaceae</taxon>
        <taxon>Nitratireductor</taxon>
    </lineage>
</organism>
<evidence type="ECO:0000259" key="1">
    <source>
        <dbReference type="Pfam" id="PF12697"/>
    </source>
</evidence>
<dbReference type="EMBL" id="CP042301">
    <property type="protein sequence ID" value="QDZ01447.1"/>
    <property type="molecule type" value="Genomic_DNA"/>
</dbReference>
<dbReference type="InterPro" id="IPR000073">
    <property type="entry name" value="AB_hydrolase_1"/>
</dbReference>
<evidence type="ECO:0000313" key="3">
    <source>
        <dbReference type="Proteomes" id="UP000321389"/>
    </source>
</evidence>
<dbReference type="AlphaFoldDB" id="A0A5B8L090"/>
<dbReference type="Proteomes" id="UP000321389">
    <property type="component" value="Chromosome"/>
</dbReference>
<dbReference type="OrthoDB" id="9814966at2"/>
<dbReference type="PANTHER" id="PTHR37017">
    <property type="entry name" value="AB HYDROLASE-1 DOMAIN-CONTAINING PROTEIN-RELATED"/>
    <property type="match status" value="1"/>
</dbReference>
<dbReference type="SUPFAM" id="SSF53474">
    <property type="entry name" value="alpha/beta-Hydrolases"/>
    <property type="match status" value="1"/>
</dbReference>
<accession>A0A5B8L090</accession>
<sequence length="232" mass="24060">MTDAPTFLLVHGSWHGPWCWDDLRAALSRRGLASAAVALPSCGHDPAALGGLAEDAAAVGAAAAAIAGDVVVVGHSYGGAAISEAEYGPNVKRLVYVAAFMPDAGRSSVSYLPPGPMAPYIGLRDDGTMEVPAGQAVPSFYHDCTPEVAAAAEAQLCLQSQAVLGPDSTRAAWRSLPSTYIVTTDDRALPADFQRMFAAQASETRDFASSHSPFLSRPDDFADLLAEVAGGR</sequence>
<proteinExistence type="predicted"/>
<dbReference type="GO" id="GO:0016787">
    <property type="term" value="F:hydrolase activity"/>
    <property type="evidence" value="ECO:0007669"/>
    <property type="project" value="UniProtKB-KW"/>
</dbReference>
<gene>
    <name evidence="2" type="ORF">FQ775_14260</name>
</gene>
<dbReference type="Gene3D" id="3.40.50.1820">
    <property type="entry name" value="alpha/beta hydrolase"/>
    <property type="match status" value="1"/>
</dbReference>
<dbReference type="InterPro" id="IPR029058">
    <property type="entry name" value="AB_hydrolase_fold"/>
</dbReference>
<feature type="domain" description="AB hydrolase-1" evidence="1">
    <location>
        <begin position="7"/>
        <end position="223"/>
    </location>
</feature>
<evidence type="ECO:0000313" key="2">
    <source>
        <dbReference type="EMBL" id="QDZ01447.1"/>
    </source>
</evidence>
<name>A0A5B8L090_9HYPH</name>
<dbReference type="RefSeq" id="WP_146300092.1">
    <property type="nucleotide sequence ID" value="NZ_CP042301.2"/>
</dbReference>
<protein>
    <submittedName>
        <fullName evidence="2">Alpha/beta hydrolase</fullName>
    </submittedName>
</protein>
<keyword evidence="3" id="KW-1185">Reference proteome</keyword>
<reference evidence="2" key="1">
    <citation type="submission" date="2020-04" db="EMBL/GenBank/DDBJ databases">
        <title>Nitratireductor sp. nov. isolated from mangrove soil.</title>
        <authorList>
            <person name="Ye Y."/>
        </authorList>
    </citation>
    <scope>NUCLEOTIDE SEQUENCE</scope>
    <source>
        <strain evidence="2">SY7</strain>
    </source>
</reference>
<keyword evidence="2" id="KW-0378">Hydrolase</keyword>